<dbReference type="GO" id="GO:0007030">
    <property type="term" value="P:Golgi organization"/>
    <property type="evidence" value="ECO:0007669"/>
    <property type="project" value="InterPro"/>
</dbReference>
<dbReference type="InParanoid" id="A0A1S3F1I8"/>
<dbReference type="InterPro" id="IPR009316">
    <property type="entry name" value="COG2"/>
</dbReference>
<dbReference type="STRING" id="10020.ENSDORP00000024161"/>
<evidence type="ECO:0000256" key="5">
    <source>
        <dbReference type="ARBA" id="ARBA00022927"/>
    </source>
</evidence>
<feature type="domain" description="Conserved oligomeric Golgi complex subunit 2 N-terminal" evidence="11">
    <location>
        <begin position="589"/>
        <end position="652"/>
    </location>
</feature>
<sequence length="1302" mass="141109">MEAVVPDDHSTGLNYVGELSTKPGSLQPRCKSIPSLPLGILQKRNSSSDCITMQDERRAARSPGPSGPAPSSPDPRLLFSPAARLPGSPVAPIPGCPAPGYLAPRAALRHALGADPAGPTKAVTGFGAPGRTIARRPAAAHPGCGRGRSRGPRELGGSERRPRLGPAGLALRSRSRSQTRSCPPGGSELRAAGSAVWGSPAATSPTPSRAFPRQSVSAMGAIPERARSEAVLLATQPLSPRPRGSAQPVPGSRPAEQPGVRAALQPDPSEGARPAKLKDRESDSGSSQSSVNTEDKGFPLTIILIFNLITITIITILTITIASSILGSFLSASPHCPPDHRPRSPPSPPITAALAQPHQHCSVTHARPPGKLAAVSPRPAVKASSRQPSPEQEEARPWKITTTTTIIIITTATITNHRFPSPGASRVLGVTMAMPGLFPAPPPAGLLWASMLAPSQQGPVCRHHGEQMAPVRGEKGGSVGLCSACVSPRCLIMAALITQAQQAAGACENERQGRAANLCEAESEARLSSEQRPGGSTEETWYLEKSNAKQRAELRQERGRVNRFAEGRLRTRLGLQLGQLLWRSAGPLEDFDVDHFVSDCRKRVQLEELRDDLELYYKLLKTAMVELINKDYADFVNLSTNLVGMDKALNQLSVPLGQLREEVLSLRSSVSEGIRAVDERMSKQEDIRKKKMCVLRLIQVIRSVEKIEKILNSQGSKETTTLEASSPLLTGQILERIATEFNQLQFHAVQSKGMPLLDKVRPRIAGITAVLQQSLEGLLLEGLQTSSVDIIRHCLRTYATIDKTRDAEALVGQVLVKPYVDEVISEHFAESQPGGLQLMYDKLLEFVPHHCRLLREVTGGAVSSEKGTVVPGYDFLVNSVWPEVVRGLEEKLPSLFNPGDPDVFHEKYTISMGFVRGFEQQCGSQASVKRLRAHPAYHSFSNKWNLPVYFQIRFREVAGSLEAAFMDGLADAPAGSPYCLLASHRTWSSLRKCWSDKMFLPLLAHRLWRLTLQILARFSVFIEELSLRPISNEIGKEVKKPPGISSKDPSNAQGAGEEQGNVLSDTKPPGSISSTQLVYVVADLHRLQGQLPELLEIIKPKLEMIGFDNFSSISAALEDSQSALSACVPAVSSKIVQDLSESCFSCLKSAQEVPRLYRRTNKEVPTAASSYVDSALRPLHQLQSTHKDRLHPTVMQQWLQQALCESTHKYFETVSDVLNSVKKMEESLKRLKQARRSAATSPAGPSGGMSDDDKIRLQLALDVEGLGEQIQKLGLQTGDIESFPALAELVLAAKDQAVGEQP</sequence>
<dbReference type="OrthoDB" id="332281at2759"/>
<evidence type="ECO:0000256" key="3">
    <source>
        <dbReference type="ARBA" id="ARBA00020977"/>
    </source>
</evidence>
<dbReference type="InterPro" id="IPR024603">
    <property type="entry name" value="COG_complex_COG2_C"/>
</dbReference>
<dbReference type="FunCoup" id="A0A1S3F1I8">
    <property type="interactions" value="3934"/>
</dbReference>
<evidence type="ECO:0000256" key="7">
    <source>
        <dbReference type="ARBA" id="ARBA00023136"/>
    </source>
</evidence>
<comment type="similarity">
    <text evidence="2">Belongs to the COG2 family.</text>
</comment>
<feature type="compositionally biased region" description="Basic and acidic residues" evidence="9">
    <location>
        <begin position="1"/>
        <end position="10"/>
    </location>
</feature>
<organism evidence="13 14">
    <name type="scientific">Dipodomys ordii</name>
    <name type="common">Ord's kangaroo rat</name>
    <dbReference type="NCBI Taxonomy" id="10020"/>
    <lineage>
        <taxon>Eukaryota</taxon>
        <taxon>Metazoa</taxon>
        <taxon>Chordata</taxon>
        <taxon>Craniata</taxon>
        <taxon>Vertebrata</taxon>
        <taxon>Euteleostomi</taxon>
        <taxon>Mammalia</taxon>
        <taxon>Eutheria</taxon>
        <taxon>Euarchontoglires</taxon>
        <taxon>Glires</taxon>
        <taxon>Rodentia</taxon>
        <taxon>Castorimorpha</taxon>
        <taxon>Heteromyidae</taxon>
        <taxon>Dipodomyinae</taxon>
        <taxon>Dipodomys</taxon>
    </lineage>
</organism>
<feature type="transmembrane region" description="Helical" evidence="10">
    <location>
        <begin position="302"/>
        <end position="330"/>
    </location>
</feature>
<keyword evidence="10" id="KW-1133">Transmembrane helix</keyword>
<feature type="region of interest" description="Disordered" evidence="9">
    <location>
        <begin position="1232"/>
        <end position="1252"/>
    </location>
</feature>
<keyword evidence="13" id="KW-1185">Reference proteome</keyword>
<reference evidence="14" key="1">
    <citation type="submission" date="2025-08" db="UniProtKB">
        <authorList>
            <consortium name="RefSeq"/>
        </authorList>
    </citation>
    <scope>IDENTIFICATION</scope>
    <source>
        <tissue evidence="14">Kidney</tissue>
    </source>
</reference>
<dbReference type="GO" id="GO:0015031">
    <property type="term" value="P:protein transport"/>
    <property type="evidence" value="ECO:0007669"/>
    <property type="project" value="UniProtKB-KW"/>
</dbReference>
<evidence type="ECO:0000256" key="8">
    <source>
        <dbReference type="ARBA" id="ARBA00031344"/>
    </source>
</evidence>
<dbReference type="Pfam" id="PF12022">
    <property type="entry name" value="COG2_C"/>
    <property type="match status" value="1"/>
</dbReference>
<dbReference type="Proteomes" id="UP000081671">
    <property type="component" value="Unplaced"/>
</dbReference>
<dbReference type="GO" id="GO:0017119">
    <property type="term" value="C:Golgi transport complex"/>
    <property type="evidence" value="ECO:0007669"/>
    <property type="project" value="TreeGrafter"/>
</dbReference>
<evidence type="ECO:0000256" key="4">
    <source>
        <dbReference type="ARBA" id="ARBA00022448"/>
    </source>
</evidence>
<feature type="domain" description="COG complex component COG2 C-terminal" evidence="12">
    <location>
        <begin position="942"/>
        <end position="1263"/>
    </location>
</feature>
<dbReference type="GO" id="GO:0000139">
    <property type="term" value="C:Golgi membrane"/>
    <property type="evidence" value="ECO:0007669"/>
    <property type="project" value="UniProtKB-SubCell"/>
</dbReference>
<dbReference type="InterPro" id="IPR024602">
    <property type="entry name" value="COG_su2_N"/>
</dbReference>
<dbReference type="KEGG" id="dord:105984399"/>
<feature type="region of interest" description="Disordered" evidence="9">
    <location>
        <begin position="1"/>
        <end position="30"/>
    </location>
</feature>
<feature type="region of interest" description="Disordered" evidence="9">
    <location>
        <begin position="334"/>
        <end position="397"/>
    </location>
</feature>
<name>A0A1S3F1I8_DIPOR</name>
<keyword evidence="7 10" id="KW-0472">Membrane</keyword>
<feature type="region of interest" description="Disordered" evidence="9">
    <location>
        <begin position="1038"/>
        <end position="1070"/>
    </location>
</feature>
<evidence type="ECO:0000259" key="11">
    <source>
        <dbReference type="Pfam" id="PF06148"/>
    </source>
</evidence>
<comment type="subcellular location">
    <subcellularLocation>
        <location evidence="1">Golgi apparatus membrane</location>
        <topology evidence="1">Peripheral membrane protein</topology>
    </subcellularLocation>
</comment>
<feature type="region of interest" description="Disordered" evidence="9">
    <location>
        <begin position="234"/>
        <end position="293"/>
    </location>
</feature>
<dbReference type="PANTHER" id="PTHR12961:SF0">
    <property type="entry name" value="CONSERVED OLIGOMERIC GOLGI COMPLEX SUBUNIT 2"/>
    <property type="match status" value="1"/>
</dbReference>
<evidence type="ECO:0000256" key="9">
    <source>
        <dbReference type="SAM" id="MobiDB-lite"/>
    </source>
</evidence>
<evidence type="ECO:0000256" key="1">
    <source>
        <dbReference type="ARBA" id="ARBA00004395"/>
    </source>
</evidence>
<evidence type="ECO:0000313" key="13">
    <source>
        <dbReference type="Proteomes" id="UP000081671"/>
    </source>
</evidence>
<protein>
    <recommendedName>
        <fullName evidence="3">Conserved oligomeric Golgi complex subunit 2</fullName>
    </recommendedName>
    <alternativeName>
        <fullName evidence="8">Component of oligomeric Golgi complex 2</fullName>
    </alternativeName>
</protein>
<proteinExistence type="inferred from homology"/>
<keyword evidence="5" id="KW-0653">Protein transport</keyword>
<dbReference type="GeneID" id="105984399"/>
<dbReference type="Pfam" id="PF06148">
    <property type="entry name" value="COG2_N"/>
    <property type="match status" value="1"/>
</dbReference>
<keyword evidence="6" id="KW-0333">Golgi apparatus</keyword>
<feature type="region of interest" description="Disordered" evidence="9">
    <location>
        <begin position="44"/>
        <end position="89"/>
    </location>
</feature>
<dbReference type="CTD" id="22796"/>
<gene>
    <name evidence="14" type="primary">Cog2</name>
</gene>
<feature type="compositionally biased region" description="Basic and acidic residues" evidence="9">
    <location>
        <begin position="151"/>
        <end position="162"/>
    </location>
</feature>
<evidence type="ECO:0000313" key="14">
    <source>
        <dbReference type="RefSeq" id="XP_012870029.1"/>
    </source>
</evidence>
<keyword evidence="4" id="KW-0813">Transport</keyword>
<dbReference type="PANTHER" id="PTHR12961">
    <property type="entry name" value="CONSERVED OLIGOMERIC GOLGI COMPLEX COMPONENT 2"/>
    <property type="match status" value="1"/>
</dbReference>
<evidence type="ECO:0000256" key="6">
    <source>
        <dbReference type="ARBA" id="ARBA00023034"/>
    </source>
</evidence>
<accession>A0A1S3F1I8</accession>
<feature type="region of interest" description="Disordered" evidence="9">
    <location>
        <begin position="113"/>
        <end position="215"/>
    </location>
</feature>
<evidence type="ECO:0000256" key="2">
    <source>
        <dbReference type="ARBA" id="ARBA00007603"/>
    </source>
</evidence>
<evidence type="ECO:0000259" key="12">
    <source>
        <dbReference type="Pfam" id="PF12022"/>
    </source>
</evidence>
<evidence type="ECO:0000256" key="10">
    <source>
        <dbReference type="SAM" id="Phobius"/>
    </source>
</evidence>
<dbReference type="GO" id="GO:0006891">
    <property type="term" value="P:intra-Golgi vesicle-mediated transport"/>
    <property type="evidence" value="ECO:0007669"/>
    <property type="project" value="TreeGrafter"/>
</dbReference>
<dbReference type="RefSeq" id="XP_012870029.1">
    <property type="nucleotide sequence ID" value="XM_013014575.1"/>
</dbReference>
<keyword evidence="10" id="KW-0812">Transmembrane</keyword>